<comment type="caution">
    <text evidence="2">The sequence shown here is derived from an EMBL/GenBank/DDBJ whole genome shotgun (WGS) entry which is preliminary data.</text>
</comment>
<reference evidence="2 3" key="2">
    <citation type="journal article" date="2019" name="G3 (Bethesda)">
        <title>Hybrid Assembly of the Genome of the Entomopathogenic Nematode Steinernema carpocapsae Identifies the X-Chromosome.</title>
        <authorList>
            <person name="Serra L."/>
            <person name="Macchietto M."/>
            <person name="Macias-Munoz A."/>
            <person name="McGill C.J."/>
            <person name="Rodriguez I.M."/>
            <person name="Rodriguez B."/>
            <person name="Murad R."/>
            <person name="Mortazavi A."/>
        </authorList>
    </citation>
    <scope>NUCLEOTIDE SEQUENCE [LARGE SCALE GENOMIC DNA]</scope>
    <source>
        <strain evidence="2 3">ALL</strain>
    </source>
</reference>
<sequence length="537" mass="60497">MPCKKSVKRRKRKQNQKPSKLSRMRCYLAAYAPSYPSVWKISLKQDTDFLTQEQKHDLCFLFFGFWKREHSVDIIEFFNEWKAMLLAIEEKKARTSPNNYVTLMKQALDTQTEPVNAFPLKPIQCFSDCSMCPCGGANHFINGEPLIPCCCTNFNGFNDKTRRENLNQERGFASRPADLKQAESGLYRLKWMLPQQGRQKEMAALAECNKKVGKRTKRLVKNPKTVFEKSGSEELEEPILKQLQQQDFEACLSSTAPIFIWSDDGKALCKNNLGLSVAPHNCFSEITAHSVMPTKTTRKHLEILFPKSFGVKSGIQTASNGGSVIDKVEPNEFFENAFDGSVPNSTETSTTPLALVPSMHSSQLDEELETGHAQIIETFSVPSSNPDTLSLLAGEPDGDVYAEKDSVLEQYDSSNASRSPGLKHHRHKIGPNNQPGWAAAFRSTPKPQRTEEQIELLCYQFKPSKLTSTCLDVHTPFDVTPPKYVGEKFHVHKTNQDGIDQKTVKTRTTSSSPSTDVNIKPKGIRKTRKHLKKLSIF</sequence>
<name>A0A4U8UHQ2_STECR</name>
<accession>A0A4U8UHQ2</accession>
<evidence type="ECO:0000256" key="1">
    <source>
        <dbReference type="SAM" id="MobiDB-lite"/>
    </source>
</evidence>
<proteinExistence type="predicted"/>
<evidence type="ECO:0000313" key="2">
    <source>
        <dbReference type="EMBL" id="TMS32462.1"/>
    </source>
</evidence>
<gene>
    <name evidence="2" type="ORF">L596_000293</name>
</gene>
<feature type="region of interest" description="Disordered" evidence="1">
    <location>
        <begin position="412"/>
        <end position="436"/>
    </location>
</feature>
<organism evidence="2 3">
    <name type="scientific">Steinernema carpocapsae</name>
    <name type="common">Entomopathogenic nematode</name>
    <dbReference type="NCBI Taxonomy" id="34508"/>
    <lineage>
        <taxon>Eukaryota</taxon>
        <taxon>Metazoa</taxon>
        <taxon>Ecdysozoa</taxon>
        <taxon>Nematoda</taxon>
        <taxon>Chromadorea</taxon>
        <taxon>Rhabditida</taxon>
        <taxon>Tylenchina</taxon>
        <taxon>Panagrolaimomorpha</taxon>
        <taxon>Strongyloidoidea</taxon>
        <taxon>Steinernematidae</taxon>
        <taxon>Steinernema</taxon>
    </lineage>
</organism>
<reference evidence="2 3" key="1">
    <citation type="journal article" date="2015" name="Genome Biol.">
        <title>Comparative genomics of Steinernema reveals deeply conserved gene regulatory networks.</title>
        <authorList>
            <person name="Dillman A.R."/>
            <person name="Macchietto M."/>
            <person name="Porter C.F."/>
            <person name="Rogers A."/>
            <person name="Williams B."/>
            <person name="Antoshechkin I."/>
            <person name="Lee M.M."/>
            <person name="Goodwin Z."/>
            <person name="Lu X."/>
            <person name="Lewis E.E."/>
            <person name="Goodrich-Blair H."/>
            <person name="Stock S.P."/>
            <person name="Adams B.J."/>
            <person name="Sternberg P.W."/>
            <person name="Mortazavi A."/>
        </authorList>
    </citation>
    <scope>NUCLEOTIDE SEQUENCE [LARGE SCALE GENOMIC DNA]</scope>
    <source>
        <strain evidence="2 3">ALL</strain>
    </source>
</reference>
<evidence type="ECO:0000313" key="3">
    <source>
        <dbReference type="Proteomes" id="UP000298663"/>
    </source>
</evidence>
<dbReference type="AlphaFoldDB" id="A0A4U8UHQ2"/>
<dbReference type="Proteomes" id="UP000298663">
    <property type="component" value="Unassembled WGS sequence"/>
</dbReference>
<feature type="region of interest" description="Disordered" evidence="1">
    <location>
        <begin position="1"/>
        <end position="20"/>
    </location>
</feature>
<keyword evidence="3" id="KW-1185">Reference proteome</keyword>
<dbReference type="EMBL" id="AZBU02000001">
    <property type="protein sequence ID" value="TMS32462.1"/>
    <property type="molecule type" value="Genomic_DNA"/>
</dbReference>
<protein>
    <submittedName>
        <fullName evidence="2">Uncharacterized protein</fullName>
    </submittedName>
</protein>